<organism evidence="1">
    <name type="scientific">marine metagenome</name>
    <dbReference type="NCBI Taxonomy" id="408172"/>
    <lineage>
        <taxon>unclassified sequences</taxon>
        <taxon>metagenomes</taxon>
        <taxon>ecological metagenomes</taxon>
    </lineage>
</organism>
<protein>
    <submittedName>
        <fullName evidence="1">Uncharacterized protein</fullName>
    </submittedName>
</protein>
<gene>
    <name evidence="1" type="ORF">METZ01_LOCUS300664</name>
</gene>
<reference evidence="1" key="1">
    <citation type="submission" date="2018-05" db="EMBL/GenBank/DDBJ databases">
        <authorList>
            <person name="Lanie J.A."/>
            <person name="Ng W.-L."/>
            <person name="Kazmierczak K.M."/>
            <person name="Andrzejewski T.M."/>
            <person name="Davidsen T.M."/>
            <person name="Wayne K.J."/>
            <person name="Tettelin H."/>
            <person name="Glass J.I."/>
            <person name="Rusch D."/>
            <person name="Podicherti R."/>
            <person name="Tsui H.-C.T."/>
            <person name="Winkler M.E."/>
        </authorList>
    </citation>
    <scope>NUCLEOTIDE SEQUENCE</scope>
</reference>
<proteinExistence type="predicted"/>
<dbReference type="EMBL" id="UINC01093408">
    <property type="protein sequence ID" value="SVC47810.1"/>
    <property type="molecule type" value="Genomic_DNA"/>
</dbReference>
<name>A0A382MGN8_9ZZZZ</name>
<dbReference type="AlphaFoldDB" id="A0A382MGN8"/>
<feature type="non-terminal residue" evidence="1">
    <location>
        <position position="1"/>
    </location>
</feature>
<evidence type="ECO:0000313" key="1">
    <source>
        <dbReference type="EMBL" id="SVC47810.1"/>
    </source>
</evidence>
<accession>A0A382MGN8</accession>
<sequence>TETQRASAKRKIYTSYCNVELCRLNNIQERQKLTESSFKS</sequence>